<dbReference type="GO" id="GO:0140359">
    <property type="term" value="F:ABC-type transporter activity"/>
    <property type="evidence" value="ECO:0007669"/>
    <property type="project" value="InterPro"/>
</dbReference>
<keyword evidence="1" id="KW-1133">Transmembrane helix</keyword>
<keyword evidence="1" id="KW-0472">Membrane</keyword>
<feature type="transmembrane region" description="Helical" evidence="1">
    <location>
        <begin position="191"/>
        <end position="211"/>
    </location>
</feature>
<dbReference type="RefSeq" id="WP_007692083.1">
    <property type="nucleotide sequence ID" value="NZ_AJRK01000404.1"/>
</dbReference>
<comment type="caution">
    <text evidence="2">The sequence shown here is derived from an EMBL/GenBank/DDBJ whole genome shotgun (WGS) entry which is preliminary data.</text>
</comment>
<protein>
    <recommendedName>
        <fullName evidence="4">ABC transporter permease</fullName>
    </recommendedName>
</protein>
<dbReference type="GO" id="GO:0005886">
    <property type="term" value="C:plasma membrane"/>
    <property type="evidence" value="ECO:0007669"/>
    <property type="project" value="UniProtKB-SubCell"/>
</dbReference>
<feature type="transmembrane region" description="Helical" evidence="1">
    <location>
        <begin position="12"/>
        <end position="33"/>
    </location>
</feature>
<dbReference type="Proteomes" id="UP000011566">
    <property type="component" value="Unassembled WGS sequence"/>
</dbReference>
<sequence length="261" mass="27826">MLEVARYEGERRLVVAGAITAAACFYGAMFVALTPSFTNVDLDAILESYPDQLVVGFGIESLNSLAGLLSVELYQFGWVLVLGLYLAYTTASLVAGGIESGRLDTLLAAPVSRARVVAETFASILVPILAVNAVTPVVIYVGGRLIDDPVNTQNLIALHILAVPYLLCCAAVGLAFSVFLPNERLAQRGAVGVLVMAFLVRTLLTGTDYAVVERLTPMHYFDPSAILLDGVYDLGGAAVLLVVTTVLVVASQLRFRRMDIT</sequence>
<proteinExistence type="predicted"/>
<feature type="transmembrane region" description="Helical" evidence="1">
    <location>
        <begin position="231"/>
        <end position="250"/>
    </location>
</feature>
<dbReference type="EMBL" id="AOMB01000017">
    <property type="protein sequence ID" value="EMA39622.1"/>
    <property type="molecule type" value="Genomic_DNA"/>
</dbReference>
<evidence type="ECO:0000256" key="1">
    <source>
        <dbReference type="SAM" id="Phobius"/>
    </source>
</evidence>
<evidence type="ECO:0000313" key="3">
    <source>
        <dbReference type="Proteomes" id="UP000011566"/>
    </source>
</evidence>
<gene>
    <name evidence="2" type="ORF">C447_06581</name>
</gene>
<feature type="transmembrane region" description="Helical" evidence="1">
    <location>
        <begin position="116"/>
        <end position="143"/>
    </location>
</feature>
<keyword evidence="3" id="KW-1185">Reference proteome</keyword>
<dbReference type="Pfam" id="PF12679">
    <property type="entry name" value="ABC2_membrane_2"/>
    <property type="match status" value="1"/>
</dbReference>
<dbReference type="PATRIC" id="fig|1132509.6.peg.1493"/>
<dbReference type="PROSITE" id="PS51257">
    <property type="entry name" value="PROKAR_LIPOPROTEIN"/>
    <property type="match status" value="1"/>
</dbReference>
<dbReference type="AlphaFoldDB" id="M0M1D6"/>
<keyword evidence="1" id="KW-0812">Transmembrane</keyword>
<evidence type="ECO:0008006" key="4">
    <source>
        <dbReference type="Google" id="ProtNLM"/>
    </source>
</evidence>
<reference evidence="2 3" key="1">
    <citation type="journal article" date="2014" name="PLoS Genet.">
        <title>Phylogenetically driven sequencing of extremely halophilic archaea reveals strategies for static and dynamic osmo-response.</title>
        <authorList>
            <person name="Becker E.A."/>
            <person name="Seitzer P.M."/>
            <person name="Tritt A."/>
            <person name="Larsen D."/>
            <person name="Krusor M."/>
            <person name="Yao A.I."/>
            <person name="Wu D."/>
            <person name="Madern D."/>
            <person name="Eisen J.A."/>
            <person name="Darling A.E."/>
            <person name="Facciotti M.T."/>
        </authorList>
    </citation>
    <scope>NUCLEOTIDE SEQUENCE [LARGE SCALE GENOMIC DNA]</scope>
    <source>
        <strain evidence="2 3">100A6</strain>
    </source>
</reference>
<feature type="transmembrane region" description="Helical" evidence="1">
    <location>
        <begin position="155"/>
        <end position="179"/>
    </location>
</feature>
<organism evidence="2 3">
    <name type="scientific">Halococcus hamelinensis 100A6</name>
    <dbReference type="NCBI Taxonomy" id="1132509"/>
    <lineage>
        <taxon>Archaea</taxon>
        <taxon>Methanobacteriati</taxon>
        <taxon>Methanobacteriota</taxon>
        <taxon>Stenosarchaea group</taxon>
        <taxon>Halobacteria</taxon>
        <taxon>Halobacteriales</taxon>
        <taxon>Halococcaceae</taxon>
        <taxon>Halococcus</taxon>
    </lineage>
</organism>
<dbReference type="eggNOG" id="arCOG08617">
    <property type="taxonomic scope" value="Archaea"/>
</dbReference>
<name>M0M1D6_9EURY</name>
<feature type="transmembrane region" description="Helical" evidence="1">
    <location>
        <begin position="73"/>
        <end position="95"/>
    </location>
</feature>
<dbReference type="OrthoDB" id="204776at2157"/>
<accession>M0M1D6</accession>
<evidence type="ECO:0000313" key="2">
    <source>
        <dbReference type="EMBL" id="EMA39622.1"/>
    </source>
</evidence>
<dbReference type="PRINTS" id="PR00303">
    <property type="entry name" value="SECYTRNLCASE"/>
</dbReference>